<comment type="caution">
    <text evidence="2">The sequence shown here is derived from an EMBL/GenBank/DDBJ whole genome shotgun (WGS) entry which is preliminary data.</text>
</comment>
<sequence length="611" mass="66163">MSNIRWWSQPFPPEGGVTGSGVMRQLGTPSMELLDVLVRESAQNSWDAAIGDQIRYSIEFRRLGEHADAWRRLIGDSDSTDGTVVHPGDLTPDTLILIIGDRGTSGLGGPLLADEKVKPGHVANFVQFLRNVGEPRDKDLGGGTYGFGKAIFYNLSACGAILVDTHCTDRVNRRRLMGAALGDPFSGTDGVRYTGRHWWGATDDSRGVPLPLLEDEAAAMSRQFGLPGFDDGETGTDVAILMPNLGLAEGEEESRHDNIDEAADRVVSAILWHLWPKLGSAGRRPEIKVSVVADGRPVPIQRPDQYPFLRPFTLSLDAIEADKGSTIVRKTKKFPGEVGKWAIHFCQADPTSGSNAGLLSAKPFTSPYHHVARMRQAKLVVDYLECEPYPGQDMGYGAAFIASPDFDQCFADAEPPTHDKWETRGLPDKARLVVNHATTNLRKGIKELLASRASSRSSDLAGLGRLSSNLARLIPFDGREANPATPKKTQATRAGGKRGPTAKVIGPPRLVREGSELKMIAEVRPPDVGHRQVTLIADPYVVLDDGRRENDAPINAPTPTIIGWRDEEGNVLSDGSALSVTGDVSRNETLTVVISRVANASIGLSVETKEE</sequence>
<name>A0ABV7ZMK8_9CORY</name>
<reference evidence="3" key="1">
    <citation type="journal article" date="2019" name="Int. J. Syst. Evol. Microbiol.">
        <title>The Global Catalogue of Microorganisms (GCM) 10K type strain sequencing project: providing services to taxonomists for standard genome sequencing and annotation.</title>
        <authorList>
            <consortium name="The Broad Institute Genomics Platform"/>
            <consortium name="The Broad Institute Genome Sequencing Center for Infectious Disease"/>
            <person name="Wu L."/>
            <person name="Ma J."/>
        </authorList>
    </citation>
    <scope>NUCLEOTIDE SEQUENCE [LARGE SCALE GENOMIC DNA]</scope>
    <source>
        <strain evidence="3">CCUG 53252</strain>
    </source>
</reference>
<protein>
    <submittedName>
        <fullName evidence="2">Uncharacterized protein</fullName>
    </submittedName>
</protein>
<proteinExistence type="predicted"/>
<gene>
    <name evidence="2" type="ORF">ACFORJ_00455</name>
</gene>
<evidence type="ECO:0000313" key="2">
    <source>
        <dbReference type="EMBL" id="MFC3848641.1"/>
    </source>
</evidence>
<dbReference type="EMBL" id="JBHRZN010000001">
    <property type="protein sequence ID" value="MFC3848641.1"/>
    <property type="molecule type" value="Genomic_DNA"/>
</dbReference>
<accession>A0ABV7ZMK8</accession>
<dbReference type="RefSeq" id="WP_290292260.1">
    <property type="nucleotide sequence ID" value="NZ_CP047211.1"/>
</dbReference>
<dbReference type="Proteomes" id="UP001595751">
    <property type="component" value="Unassembled WGS sequence"/>
</dbReference>
<evidence type="ECO:0000256" key="1">
    <source>
        <dbReference type="SAM" id="MobiDB-lite"/>
    </source>
</evidence>
<keyword evidence="3" id="KW-1185">Reference proteome</keyword>
<evidence type="ECO:0000313" key="3">
    <source>
        <dbReference type="Proteomes" id="UP001595751"/>
    </source>
</evidence>
<organism evidence="2 3">
    <name type="scientific">Corynebacterium hansenii</name>
    <dbReference type="NCBI Taxonomy" id="394964"/>
    <lineage>
        <taxon>Bacteria</taxon>
        <taxon>Bacillati</taxon>
        <taxon>Actinomycetota</taxon>
        <taxon>Actinomycetes</taxon>
        <taxon>Mycobacteriales</taxon>
        <taxon>Corynebacteriaceae</taxon>
        <taxon>Corynebacterium</taxon>
    </lineage>
</organism>
<feature type="region of interest" description="Disordered" evidence="1">
    <location>
        <begin position="478"/>
        <end position="506"/>
    </location>
</feature>